<reference evidence="1 2" key="1">
    <citation type="submission" date="2020-08" db="EMBL/GenBank/DDBJ databases">
        <title>Streptomycin Non-resistant strain, P. mexicana.</title>
        <authorList>
            <person name="Ganesh-Kumar S."/>
            <person name="Zhe T."/>
            <person name="Yu Z."/>
            <person name="Min Y."/>
        </authorList>
    </citation>
    <scope>NUCLEOTIDE SEQUENCE [LARGE SCALE GENOMIC DNA]</scope>
    <source>
        <strain evidence="1 2">GTZY2</strain>
    </source>
</reference>
<dbReference type="Proteomes" id="UP000515838">
    <property type="component" value="Chromosome"/>
</dbReference>
<organism evidence="1 2">
    <name type="scientific">Pseudoxanthomonas mexicana</name>
    <dbReference type="NCBI Taxonomy" id="128785"/>
    <lineage>
        <taxon>Bacteria</taxon>
        <taxon>Pseudomonadati</taxon>
        <taxon>Pseudomonadota</taxon>
        <taxon>Gammaproteobacteria</taxon>
        <taxon>Lysobacterales</taxon>
        <taxon>Lysobacteraceae</taxon>
        <taxon>Pseudoxanthomonas</taxon>
    </lineage>
</organism>
<dbReference type="RefSeq" id="WP_187573556.1">
    <property type="nucleotide sequence ID" value="NZ_CP060731.1"/>
</dbReference>
<dbReference type="EMBL" id="CP060731">
    <property type="protein sequence ID" value="QNN78094.1"/>
    <property type="molecule type" value="Genomic_DNA"/>
</dbReference>
<dbReference type="GeneID" id="81469562"/>
<gene>
    <name evidence="1" type="ORF">IAE60_01210</name>
</gene>
<dbReference type="AlphaFoldDB" id="A0A7G9TDB9"/>
<name>A0A7G9TDB9_PSEMX</name>
<proteinExistence type="predicted"/>
<evidence type="ECO:0000313" key="2">
    <source>
        <dbReference type="Proteomes" id="UP000515838"/>
    </source>
</evidence>
<evidence type="ECO:0000313" key="1">
    <source>
        <dbReference type="EMBL" id="QNN78094.1"/>
    </source>
</evidence>
<protein>
    <submittedName>
        <fullName evidence="1">Uncharacterized protein</fullName>
    </submittedName>
</protein>
<accession>A0A7G9TDB9</accession>
<sequence>MAWTSLRNTGVRWLRRGLIVLAATYALYLMAGNAFLNTALGARALNAKPERFQMHWSSGRTWWPGRVSLRDVVLRGQSRRLVWETRAMRLEGRIALWPLLSRRLHVSDVRADEVHGGVRRVERDLVAPPARAGGWELQFDRIASASVRRAYFDGLVLEGDGTVQVGFYKQLRGGPMALMPSVVRFRQARLAYAGAEVVREADAQVRFAMDRHRRDEAAGIDKLLKTELAVALKGKTSGVDITIGPDGKGALRLVPGTGTADLDVMFARGRLAPGSRVRWSMPLGGHDATGASRRDALGLALAVDRDIVVKATMPRRDDGRMSLDADLTLRGNDVPLKRFASLLPRASGHVVGDWHFSSLRWLSDMVAQAGWLSFDGAGDVHADVRVAGGRLAAGSRIAVPGVDAVAEVMGNRVRGRARAELQLDAGAQDQLIPRLQVVMEHFQVASSKAPAAVYVQGRDLRLSVNAAGDPARLRDTLEARVTFAGARVPDLRVYNAFLPSAQMRFDGGAGTLSGDLSLDAAGELGHGTLRVAGRGARMHMAGLQLRGDIDLDLKLRRADLRQRAFVADGSTLRLGNIGFTESGGESRRGWWARIRLDRARLDVDSPVSGSGGAEVTMRDVGFLLALFSRQKEYPVWVYKLVDAGQAQVRGRVHWRGDVLVLDRMRAVNDRYEVLARLRLQGAQRQGDLYARWRALSLGVEMRGAQRRFHPVGAKTWYDGRPHYLR</sequence>